<evidence type="ECO:0000256" key="1">
    <source>
        <dbReference type="SAM" id="Coils"/>
    </source>
</evidence>
<keyword evidence="1" id="KW-0175">Coiled coil</keyword>
<accession>A0ABD3QHI2</accession>
<dbReference type="Gene3D" id="3.60.21.10">
    <property type="match status" value="1"/>
</dbReference>
<reference evidence="3 4" key="1">
    <citation type="journal article" date="2020" name="G3 (Bethesda)">
        <title>Improved Reference Genome for Cyclotella cryptica CCMP332, a Model for Cell Wall Morphogenesis, Salinity Adaptation, and Lipid Production in Diatoms (Bacillariophyta).</title>
        <authorList>
            <person name="Roberts W.R."/>
            <person name="Downey K.M."/>
            <person name="Ruck E.C."/>
            <person name="Traller J.C."/>
            <person name="Alverson A.J."/>
        </authorList>
    </citation>
    <scope>NUCLEOTIDE SEQUENCE [LARGE SCALE GENOMIC DNA]</scope>
    <source>
        <strain evidence="3 4">CCMP332</strain>
    </source>
</reference>
<protein>
    <recommendedName>
        <fullName evidence="2">Calcineurin-like phosphoesterase domain-containing protein</fullName>
    </recommendedName>
</protein>
<keyword evidence="4" id="KW-1185">Reference proteome</keyword>
<feature type="domain" description="Calcineurin-like phosphoesterase" evidence="2">
    <location>
        <begin position="259"/>
        <end position="349"/>
    </location>
</feature>
<dbReference type="SUPFAM" id="SSF52540">
    <property type="entry name" value="P-loop containing nucleoside triphosphate hydrolases"/>
    <property type="match status" value="1"/>
</dbReference>
<gene>
    <name evidence="3" type="ORF">HJC23_008659</name>
</gene>
<sequence>MILPYSVKEACASIGILEGEMRRSLIGQLTIAFMLADMPGLCVSVSRFQWSVSTGRLTPNFPWHPGRRRKWGYCYISVSSFAHTASSRGLASRSKSILRKVGSAKDIVDRHKKCSTVQWASSTRFEIGDEVITDWHDDSDNSSYLSGVIEARGGGGWYTVCLSNAIRVKRRVTQLQKKNSDLDAVTTENAVVQSYTQVQPSLRIIDLDSILLNSRQSPSDGSPRGILSKSQYESTLVGYVEEEVIQQIISCHSTYNRWVVFSDLHVMPSTLSTCLQVLEFVHRTAIARQAGIIFLGDFWHHRGFVRVDCLNAVLEAMSHWRVPCIMIPGNHDQINWGGTEHALTPLKNAYRITCSNLKDPNETAIQYPGPLILSHPTKFMNAFFVPHTRDKTAMRAILRSNEAANSGPFHVKGASMNDLIKSQHGISASHFPPDRYIYSGHFHKPHVVSANGESSSIRYVGSPYQVSLSEAGQSKYLLLLDSEQGWDCLEEIAVDIGPRYHRVSSISSFLCSSELHLRSGDKMSVIVPQQELDELRANIPDSSLSSFDAKIKELRDAHVTVEIRNFQSEPMETSPTHGGGPLEVDEQPLELEDLSQNEVNAGALGKDTANKVLNDGHAILNELNEETSQKNVESSPTKSPVSIEFDSVSLVGFGSFRKEFNYPLNKRGVVLLRGTNKDFGSDSNGVGKSTLAMASLWALVGSIDPRPVQDGKVVDVVNDFSKNAAVTLRGTLNSKPFLVKRTKNLSSGSSLCFVLDGSDLTLQSTTDTQKLINEHFARESNILIRTIFHGQHSIGSLLESSDTKLKEELSCLISLDIWQRAASLVRSKQRDLQRKLSELDGMLLIRTKDAERASDKLKSSEDEMNKRKIAIEHERSLLMERAKALSNVETPNLDDNMTLLQTKIKQFNSEINELENELYNFTSADNEKLMNLRSQLEKSRSQQTQVDNSFETPSRRELTSLENQLTTFKTELNLSTLNHTLAEVAITCHSCGQPITSKKTRDFLRQSLVEKIGVVTSQIQEAQKDLAAAERTKLRAQEDSKTIADTISSHTNVLQKEEDSLSLRTKRLRDKLQEARLLQSTHSSEYTRLVRQSQALSQSKVVQSNIQSDLNRLHDALTSAVDFYDSCCSDLESIDKNIVDIRNNKDALTKQASSYGSLIEVFGTKGIQTFILRNIVKALEYYSQSYLDELSDGSLQLLLRVGSNDNIIKQAKIQNPDGTWRTRSLSSLSGGQWRRCSLSLSLGFMDLASHRGKLRSSLLVLDEPLTHLDSAGRSSVGKLLRKMLDKSNEPESALRRLGGLGLSTILVILQDIAAEEIEECFDYIDEVTKCDGESYVHVALDQSMSK</sequence>
<dbReference type="Gene3D" id="3.40.50.300">
    <property type="entry name" value="P-loop containing nucleotide triphosphate hydrolases"/>
    <property type="match status" value="2"/>
</dbReference>
<name>A0ABD3QHI2_9STRA</name>
<dbReference type="Pfam" id="PF00149">
    <property type="entry name" value="Metallophos"/>
    <property type="match status" value="1"/>
</dbReference>
<dbReference type="PANTHER" id="PTHR32114:SF2">
    <property type="entry name" value="ABC TRANSPORTER ABCH.3"/>
    <property type="match status" value="1"/>
</dbReference>
<dbReference type="EMBL" id="JABMIG020000038">
    <property type="protein sequence ID" value="KAL3799532.1"/>
    <property type="molecule type" value="Genomic_DNA"/>
</dbReference>
<dbReference type="InterPro" id="IPR004843">
    <property type="entry name" value="Calcineurin-like_PHP"/>
</dbReference>
<dbReference type="PANTHER" id="PTHR32114">
    <property type="entry name" value="ABC TRANSPORTER ABCH.3"/>
    <property type="match status" value="1"/>
</dbReference>
<dbReference type="Proteomes" id="UP001516023">
    <property type="component" value="Unassembled WGS sequence"/>
</dbReference>
<dbReference type="SUPFAM" id="SSF56300">
    <property type="entry name" value="Metallo-dependent phosphatases"/>
    <property type="match status" value="1"/>
</dbReference>
<evidence type="ECO:0000313" key="3">
    <source>
        <dbReference type="EMBL" id="KAL3799532.1"/>
    </source>
</evidence>
<dbReference type="InterPro" id="IPR027417">
    <property type="entry name" value="P-loop_NTPase"/>
</dbReference>
<dbReference type="CDD" id="cd00267">
    <property type="entry name" value="ABC_ATPase"/>
    <property type="match status" value="1"/>
</dbReference>
<feature type="coiled-coil region" evidence="1">
    <location>
        <begin position="897"/>
        <end position="924"/>
    </location>
</feature>
<evidence type="ECO:0000259" key="2">
    <source>
        <dbReference type="Pfam" id="PF00149"/>
    </source>
</evidence>
<evidence type="ECO:0000313" key="4">
    <source>
        <dbReference type="Proteomes" id="UP001516023"/>
    </source>
</evidence>
<feature type="coiled-coil region" evidence="1">
    <location>
        <begin position="1012"/>
        <end position="1039"/>
    </location>
</feature>
<dbReference type="CDD" id="cd00838">
    <property type="entry name" value="MPP_superfamily"/>
    <property type="match status" value="1"/>
</dbReference>
<organism evidence="3 4">
    <name type="scientific">Cyclotella cryptica</name>
    <dbReference type="NCBI Taxonomy" id="29204"/>
    <lineage>
        <taxon>Eukaryota</taxon>
        <taxon>Sar</taxon>
        <taxon>Stramenopiles</taxon>
        <taxon>Ochrophyta</taxon>
        <taxon>Bacillariophyta</taxon>
        <taxon>Coscinodiscophyceae</taxon>
        <taxon>Thalassiosirophycidae</taxon>
        <taxon>Stephanodiscales</taxon>
        <taxon>Stephanodiscaceae</taxon>
        <taxon>Cyclotella</taxon>
    </lineage>
</organism>
<comment type="caution">
    <text evidence="3">The sequence shown here is derived from an EMBL/GenBank/DDBJ whole genome shotgun (WGS) entry which is preliminary data.</text>
</comment>
<dbReference type="InterPro" id="IPR029052">
    <property type="entry name" value="Metallo-depent_PP-like"/>
</dbReference>
<proteinExistence type="predicted"/>